<evidence type="ECO:0008006" key="3">
    <source>
        <dbReference type="Google" id="ProtNLM"/>
    </source>
</evidence>
<evidence type="ECO:0000313" key="1">
    <source>
        <dbReference type="EMBL" id="PZP46421.1"/>
    </source>
</evidence>
<name>A0A2W5EQV7_9SPHI</name>
<evidence type="ECO:0000313" key="2">
    <source>
        <dbReference type="Proteomes" id="UP000249645"/>
    </source>
</evidence>
<dbReference type="Proteomes" id="UP000249645">
    <property type="component" value="Unassembled WGS sequence"/>
</dbReference>
<reference evidence="1 2" key="1">
    <citation type="submission" date="2017-11" db="EMBL/GenBank/DDBJ databases">
        <title>Infants hospitalized years apart are colonized by the same room-sourced microbial strains.</title>
        <authorList>
            <person name="Brooks B."/>
            <person name="Olm M.R."/>
            <person name="Firek B.A."/>
            <person name="Baker R."/>
            <person name="Thomas B.C."/>
            <person name="Morowitz M.J."/>
            <person name="Banfield J.F."/>
        </authorList>
    </citation>
    <scope>NUCLEOTIDE SEQUENCE [LARGE SCALE GENOMIC DNA]</scope>
    <source>
        <strain evidence="1">S2_009_000_R2_76</strain>
    </source>
</reference>
<comment type="caution">
    <text evidence="1">The sequence shown here is derived from an EMBL/GenBank/DDBJ whole genome shotgun (WGS) entry which is preliminary data.</text>
</comment>
<protein>
    <recommendedName>
        <fullName evidence="3">6-bladed beta-propeller</fullName>
    </recommendedName>
</protein>
<accession>A0A2W5EQV7</accession>
<dbReference type="EMBL" id="QFOI01000225">
    <property type="protein sequence ID" value="PZP46421.1"/>
    <property type="molecule type" value="Genomic_DNA"/>
</dbReference>
<proteinExistence type="predicted"/>
<sequence>MFLVRFGIFILTILSIGLLETFAQTNKTLRINPDDATGGTLSQYFDSVQFIPLETNKTSLFGDIHKLLITNDGGFLLSDDDTQAYCSFDSAGQFLARIDQSTYPKKTNWLLSAALAYDGDRDAMVISNPNDKEFLYLDRKGNILGHSILNGLVASMDRMPNNISFIFHFPQGNSDSVVDNVKVYKDSILSAHYLLCKIKDIDIGGSSISRKNEFYHSDNYTIFSTGKKDLSFHLFSKNGLEKSYRLLLPEAYSYPLGFDSLSSSQKAAAVNGKMKLIGSVRNIFLNDDWLFFELMSGSGYFFDGRHLMYNLKDGRLICIDHIASDSMSSFMPFHSEFGTITAVKGDYIYCYVPAFVLFEAKKEDANHLWEKNRTLKLFFETSDRKSNPVIIKMKLKQNL</sequence>
<dbReference type="AlphaFoldDB" id="A0A2W5EQV7"/>
<organism evidence="1 2">
    <name type="scientific">Pseudopedobacter saltans</name>
    <dbReference type="NCBI Taxonomy" id="151895"/>
    <lineage>
        <taxon>Bacteria</taxon>
        <taxon>Pseudomonadati</taxon>
        <taxon>Bacteroidota</taxon>
        <taxon>Sphingobacteriia</taxon>
        <taxon>Sphingobacteriales</taxon>
        <taxon>Sphingobacteriaceae</taxon>
        <taxon>Pseudopedobacter</taxon>
    </lineage>
</organism>
<dbReference type="Pfam" id="PF17170">
    <property type="entry name" value="DUF5128"/>
    <property type="match status" value="1"/>
</dbReference>
<gene>
    <name evidence="1" type="ORF">DI598_12100</name>
</gene>